<organism evidence="1 2">
    <name type="scientific">Elysia marginata</name>
    <dbReference type="NCBI Taxonomy" id="1093978"/>
    <lineage>
        <taxon>Eukaryota</taxon>
        <taxon>Metazoa</taxon>
        <taxon>Spiralia</taxon>
        <taxon>Lophotrochozoa</taxon>
        <taxon>Mollusca</taxon>
        <taxon>Gastropoda</taxon>
        <taxon>Heterobranchia</taxon>
        <taxon>Euthyneura</taxon>
        <taxon>Panpulmonata</taxon>
        <taxon>Sacoglossa</taxon>
        <taxon>Placobranchoidea</taxon>
        <taxon>Plakobranchidae</taxon>
        <taxon>Elysia</taxon>
    </lineage>
</organism>
<evidence type="ECO:0000313" key="2">
    <source>
        <dbReference type="Proteomes" id="UP000762676"/>
    </source>
</evidence>
<proteinExistence type="predicted"/>
<name>A0AAV4FQV9_9GAST</name>
<dbReference type="Proteomes" id="UP000762676">
    <property type="component" value="Unassembled WGS sequence"/>
</dbReference>
<reference evidence="1 2" key="1">
    <citation type="journal article" date="2021" name="Elife">
        <title>Chloroplast acquisition without the gene transfer in kleptoplastic sea slugs, Plakobranchus ocellatus.</title>
        <authorList>
            <person name="Maeda T."/>
            <person name="Takahashi S."/>
            <person name="Yoshida T."/>
            <person name="Shimamura S."/>
            <person name="Takaki Y."/>
            <person name="Nagai Y."/>
            <person name="Toyoda A."/>
            <person name="Suzuki Y."/>
            <person name="Arimoto A."/>
            <person name="Ishii H."/>
            <person name="Satoh N."/>
            <person name="Nishiyama T."/>
            <person name="Hasebe M."/>
            <person name="Maruyama T."/>
            <person name="Minagawa J."/>
            <person name="Obokata J."/>
            <person name="Shigenobu S."/>
        </authorList>
    </citation>
    <scope>NUCLEOTIDE SEQUENCE [LARGE SCALE GENOMIC DNA]</scope>
</reference>
<sequence length="535" mass="59100">MRYCGCRWCVYCGEAGEVSGESAGPEPARYAGDSMRVAGARERMASGDSHHSGMSQDQTGCFGRCTKRCCKKSELDECYLSGLSTQNKPKEGRLTKLFNYPEKITQRTIQNNAASYLDCIDQALLDRTESWDCWEYVAKPVGYPLTWYSATSNVLRFTQNVSPGAAGVMLYGVVSFGPGSLYMIPFSNLCTSIFGFFADVFSRVEDENGQKHFEVCTQLAKKISELKNLSKSDVGQWVVSLYIGPSSVVLDARNALLGFLKWFGLKLKEAVGAIKVGAWAHGVANGTVEAIMPLFNSKSIFAALLGALKKVRCQFGSRPEQLKEIDTCIKYLKEILFDLDTLEKHWVSLCCSLYKTPRIQLDFSNLTTVELEERKQVMEMLVGNPGMRELVVRELGDQGYNVELSGADIDSVISPVSFTNRWWGIGQFSLIAAFIVVIGDQLSDFLTGANLSEELIINGTAIPRNVTEWIMANITPDTTQTEAFFYGQSYAFQDGDEFNELESLLVEDEAADSELQAGSLSRMIASTETLGASYA</sequence>
<protein>
    <submittedName>
        <fullName evidence="1">Uncharacterized protein</fullName>
    </submittedName>
</protein>
<comment type="caution">
    <text evidence="1">The sequence shown here is derived from an EMBL/GenBank/DDBJ whole genome shotgun (WGS) entry which is preliminary data.</text>
</comment>
<gene>
    <name evidence="1" type="ORF">ElyMa_000446300</name>
</gene>
<keyword evidence="2" id="KW-1185">Reference proteome</keyword>
<evidence type="ECO:0000313" key="1">
    <source>
        <dbReference type="EMBL" id="GFR75070.1"/>
    </source>
</evidence>
<dbReference type="AlphaFoldDB" id="A0AAV4FQV9"/>
<dbReference type="EMBL" id="BMAT01000877">
    <property type="protein sequence ID" value="GFR75070.1"/>
    <property type="molecule type" value="Genomic_DNA"/>
</dbReference>
<accession>A0AAV4FQV9</accession>